<feature type="non-terminal residue" evidence="1">
    <location>
        <position position="75"/>
    </location>
</feature>
<proteinExistence type="predicted"/>
<dbReference type="Proteomes" id="UP000801492">
    <property type="component" value="Unassembled WGS sequence"/>
</dbReference>
<name>A0A8K0FXT5_IGNLU</name>
<evidence type="ECO:0000313" key="1">
    <source>
        <dbReference type="EMBL" id="KAF2884535.1"/>
    </source>
</evidence>
<reference evidence="1" key="1">
    <citation type="submission" date="2019-08" db="EMBL/GenBank/DDBJ databases">
        <title>The genome of the North American firefly Photinus pyralis.</title>
        <authorList>
            <consortium name="Photinus pyralis genome working group"/>
            <person name="Fallon T.R."/>
            <person name="Sander Lower S.E."/>
            <person name="Weng J.-K."/>
        </authorList>
    </citation>
    <scope>NUCLEOTIDE SEQUENCE</scope>
    <source>
        <strain evidence="1">TRF0915ILg1</strain>
        <tissue evidence="1">Whole body</tissue>
    </source>
</reference>
<keyword evidence="2" id="KW-1185">Reference proteome</keyword>
<gene>
    <name evidence="1" type="ORF">ILUMI_21628</name>
</gene>
<sequence length="75" mass="8595">KLAYDLSIADKKKIPKPWENDSFVAENYRSCVPGQSYGFKHFLKVLEKNITIYDIAEILEDCFSLAFTPSSLFSL</sequence>
<accession>A0A8K0FXT5</accession>
<dbReference type="EMBL" id="VTPC01090159">
    <property type="protein sequence ID" value="KAF2884535.1"/>
    <property type="molecule type" value="Genomic_DNA"/>
</dbReference>
<dbReference type="AlphaFoldDB" id="A0A8K0FXT5"/>
<protein>
    <submittedName>
        <fullName evidence="1">Uncharacterized protein</fullName>
    </submittedName>
</protein>
<evidence type="ECO:0000313" key="2">
    <source>
        <dbReference type="Proteomes" id="UP000801492"/>
    </source>
</evidence>
<organism evidence="1 2">
    <name type="scientific">Ignelater luminosus</name>
    <name type="common">Cucubano</name>
    <name type="synonym">Pyrophorus luminosus</name>
    <dbReference type="NCBI Taxonomy" id="2038154"/>
    <lineage>
        <taxon>Eukaryota</taxon>
        <taxon>Metazoa</taxon>
        <taxon>Ecdysozoa</taxon>
        <taxon>Arthropoda</taxon>
        <taxon>Hexapoda</taxon>
        <taxon>Insecta</taxon>
        <taxon>Pterygota</taxon>
        <taxon>Neoptera</taxon>
        <taxon>Endopterygota</taxon>
        <taxon>Coleoptera</taxon>
        <taxon>Polyphaga</taxon>
        <taxon>Elateriformia</taxon>
        <taxon>Elateroidea</taxon>
        <taxon>Elateridae</taxon>
        <taxon>Agrypninae</taxon>
        <taxon>Pyrophorini</taxon>
        <taxon>Ignelater</taxon>
    </lineage>
</organism>
<comment type="caution">
    <text evidence="1">The sequence shown here is derived from an EMBL/GenBank/DDBJ whole genome shotgun (WGS) entry which is preliminary data.</text>
</comment>